<keyword evidence="3" id="KW-1185">Reference proteome</keyword>
<keyword evidence="1" id="KW-0812">Transmembrane</keyword>
<name>A0A1E5T080_9BACT</name>
<keyword evidence="1" id="KW-1133">Transmembrane helix</keyword>
<dbReference type="RefSeq" id="WP_069836297.1">
    <property type="nucleotide sequence ID" value="NZ_MDGQ01000005.1"/>
</dbReference>
<gene>
    <name evidence="2" type="ORF">BFP71_15210</name>
</gene>
<reference evidence="2 3" key="1">
    <citation type="submission" date="2016-08" db="EMBL/GenBank/DDBJ databases">
        <title>Draft genome of Fabibacter sp. strain SK-8.</title>
        <authorList>
            <person name="Wong S.-K."/>
            <person name="Hamasaki K."/>
            <person name="Yoshizawa S."/>
        </authorList>
    </citation>
    <scope>NUCLEOTIDE SEQUENCE [LARGE SCALE GENOMIC DNA]</scope>
    <source>
        <strain evidence="2 3">SK-8</strain>
    </source>
</reference>
<dbReference type="STRING" id="1563681.BFP71_15210"/>
<dbReference type="EMBL" id="MDGQ01000005">
    <property type="protein sequence ID" value="OEK04792.1"/>
    <property type="molecule type" value="Genomic_DNA"/>
</dbReference>
<dbReference type="OrthoDB" id="9759695at2"/>
<evidence type="ECO:0000313" key="2">
    <source>
        <dbReference type="EMBL" id="OEK04792.1"/>
    </source>
</evidence>
<proteinExistence type="predicted"/>
<dbReference type="Proteomes" id="UP000095552">
    <property type="component" value="Unassembled WGS sequence"/>
</dbReference>
<protein>
    <submittedName>
        <fullName evidence="2">Uncharacterized protein</fullName>
    </submittedName>
</protein>
<comment type="caution">
    <text evidence="2">The sequence shown here is derived from an EMBL/GenBank/DDBJ whole genome shotgun (WGS) entry which is preliminary data.</text>
</comment>
<feature type="transmembrane region" description="Helical" evidence="1">
    <location>
        <begin position="7"/>
        <end position="28"/>
    </location>
</feature>
<dbReference type="AlphaFoldDB" id="A0A1E5T080"/>
<organism evidence="2 3">
    <name type="scientific">Roseivirga misakiensis</name>
    <dbReference type="NCBI Taxonomy" id="1563681"/>
    <lineage>
        <taxon>Bacteria</taxon>
        <taxon>Pseudomonadati</taxon>
        <taxon>Bacteroidota</taxon>
        <taxon>Cytophagia</taxon>
        <taxon>Cytophagales</taxon>
        <taxon>Roseivirgaceae</taxon>
        <taxon>Roseivirga</taxon>
    </lineage>
</organism>
<evidence type="ECO:0000256" key="1">
    <source>
        <dbReference type="SAM" id="Phobius"/>
    </source>
</evidence>
<sequence>MKLKRDSFLAIVLEIFIVIIGITIAFWLSNWGERSKEISMGDEFVRTMINDLESDSAAFVYQIANIEENLERVEAFMEICRNKDYGNDSIQWYVGNFMNRNNWLINSNTYEILKSGGKLDIITDFDVRSDISFFYRIRTFQTDRILEISQNYIDEHMDPYLTKNTDYFIARAPNTKFVQDLEFQNLLGRWRDLKEEKLDIYSRTLEDINTLVPRLKAYLE</sequence>
<keyword evidence="1" id="KW-0472">Membrane</keyword>
<evidence type="ECO:0000313" key="3">
    <source>
        <dbReference type="Proteomes" id="UP000095552"/>
    </source>
</evidence>
<accession>A0A1E5T080</accession>